<dbReference type="InterPro" id="IPR036864">
    <property type="entry name" value="Zn2-C6_fun-type_DNA-bd_sf"/>
</dbReference>
<dbReference type="InterPro" id="IPR001138">
    <property type="entry name" value="Zn2Cys6_DnaBD"/>
</dbReference>
<dbReference type="EMBL" id="CABFNS010000823">
    <property type="protein sequence ID" value="VUC30750.1"/>
    <property type="molecule type" value="Genomic_DNA"/>
</dbReference>
<sequence length="789" mass="88302">MSSQTVTRLSPTTVGPKRPESWNRGPNAMGKRRSSRACLSCRNRKVRCDVVCGGVPCNNCRLDNVECIIKESNRGKKVGDGRSRPAVTSSADGTRVEPTSPGIRQDTARMSLTGPDKAPHQLTQSLDQQNDSGAEDCADYSQDEYDGPDANHDFDEHDEFQVLEKPNHAPSSPQILNPPLHNIMITNESPPPYLPPYIKPLPSHIGPRDLSYLAEKDALTIPDDELRGELLRVYVYIVYAFMPAVELNSFLGPILRNDGKNPVSLVLFQAVMYVSVTFVDDEYLQARGYLNRKSARKIFFNRVRLLYGLDCEQDRLTVLQSLLFMTYWCDFSNDEKDTWYWIGVTLSQAQAIGIHRNPEALDISSEEKCMRRRIWWSCLIRDRLLCLAVRRPPRIRDEEFDVPMLSIDDFENSLRLPTDEVLKLLGESGLTTLDVDGRRGVALICVELAKLCICIGHVLTTQYSILGSPVGGSQSFTQTSTIPHFSEKQALDLANCEGELQDWLRNRQTVCRYSPPVRGSTANNNWCDRITRLHQALLHMIYLNTVGALHRPQAFSPTTTPAESANRKNSIDRVKEAAIATTKLAFDLQSENQFHYLSTSSIPAFLSAALIHLRDVCSPVEEVRSTGIGRFYQSVQALHQLQEMYVAAELAIRFLEKVIKTIDLPSPMLAAIRISRANGPQMAVENRNLIAFWGYHSNDRGFPGFVTPNGPHSQDLMVSGTPRPSLATLQPAPSPSINNIFSNFALDKGQLSAVPEDFQMTQMFPGLEGDGPLPELINFDIDPSFFQTD</sequence>
<gene>
    <name evidence="5" type="ORF">CLO192961_LOCUS291888</name>
</gene>
<evidence type="ECO:0000256" key="3">
    <source>
        <dbReference type="SAM" id="MobiDB-lite"/>
    </source>
</evidence>
<evidence type="ECO:0000256" key="1">
    <source>
        <dbReference type="ARBA" id="ARBA00022723"/>
    </source>
</evidence>
<accession>A0ABY6UIC1</accession>
<proteinExistence type="predicted"/>
<feature type="domain" description="Zn(2)-C6 fungal-type" evidence="4">
    <location>
        <begin position="37"/>
        <end position="69"/>
    </location>
</feature>
<dbReference type="Proteomes" id="UP000766486">
    <property type="component" value="Unassembled WGS sequence"/>
</dbReference>
<evidence type="ECO:0000259" key="4">
    <source>
        <dbReference type="PROSITE" id="PS50048"/>
    </source>
</evidence>
<feature type="compositionally biased region" description="Polar residues" evidence="3">
    <location>
        <begin position="121"/>
        <end position="132"/>
    </location>
</feature>
<dbReference type="SMART" id="SM00066">
    <property type="entry name" value="GAL4"/>
    <property type="match status" value="1"/>
</dbReference>
<dbReference type="InterPro" id="IPR052761">
    <property type="entry name" value="Fungal_Detox/Toxin_TFs"/>
</dbReference>
<dbReference type="PROSITE" id="PS50048">
    <property type="entry name" value="ZN2_CY6_FUNGAL_2"/>
    <property type="match status" value="1"/>
</dbReference>
<organism evidence="5 6">
    <name type="scientific">Bionectria ochroleuca</name>
    <name type="common">Gliocladium roseum</name>
    <dbReference type="NCBI Taxonomy" id="29856"/>
    <lineage>
        <taxon>Eukaryota</taxon>
        <taxon>Fungi</taxon>
        <taxon>Dikarya</taxon>
        <taxon>Ascomycota</taxon>
        <taxon>Pezizomycotina</taxon>
        <taxon>Sordariomycetes</taxon>
        <taxon>Hypocreomycetidae</taxon>
        <taxon>Hypocreales</taxon>
        <taxon>Bionectriaceae</taxon>
        <taxon>Clonostachys</taxon>
    </lineage>
</organism>
<feature type="region of interest" description="Disordered" evidence="3">
    <location>
        <begin position="1"/>
        <end position="35"/>
    </location>
</feature>
<dbReference type="PANTHER" id="PTHR47425">
    <property type="entry name" value="FARB-RELATED"/>
    <property type="match status" value="1"/>
</dbReference>
<evidence type="ECO:0000313" key="6">
    <source>
        <dbReference type="Proteomes" id="UP000766486"/>
    </source>
</evidence>
<feature type="compositionally biased region" description="Acidic residues" evidence="3">
    <location>
        <begin position="133"/>
        <end position="147"/>
    </location>
</feature>
<protein>
    <recommendedName>
        <fullName evidence="4">Zn(2)-C6 fungal-type domain-containing protein</fullName>
    </recommendedName>
</protein>
<dbReference type="Pfam" id="PF04082">
    <property type="entry name" value="Fungal_trans"/>
    <property type="match status" value="1"/>
</dbReference>
<dbReference type="InterPro" id="IPR007219">
    <property type="entry name" value="XnlR_reg_dom"/>
</dbReference>
<feature type="compositionally biased region" description="Polar residues" evidence="3">
    <location>
        <begin position="1"/>
        <end position="13"/>
    </location>
</feature>
<keyword evidence="2" id="KW-0539">Nucleus</keyword>
<dbReference type="Gene3D" id="4.10.240.10">
    <property type="entry name" value="Zn(2)-C6 fungal-type DNA-binding domain"/>
    <property type="match status" value="1"/>
</dbReference>
<comment type="caution">
    <text evidence="5">The sequence shown here is derived from an EMBL/GenBank/DDBJ whole genome shotgun (WGS) entry which is preliminary data.</text>
</comment>
<dbReference type="PANTHER" id="PTHR47425:SF2">
    <property type="entry name" value="FARB-RELATED"/>
    <property type="match status" value="1"/>
</dbReference>
<evidence type="ECO:0000313" key="5">
    <source>
        <dbReference type="EMBL" id="VUC30750.1"/>
    </source>
</evidence>
<name>A0ABY6UIC1_BIOOC</name>
<reference evidence="5 6" key="1">
    <citation type="submission" date="2019-06" db="EMBL/GenBank/DDBJ databases">
        <authorList>
            <person name="Broberg M."/>
        </authorList>
    </citation>
    <scope>NUCLEOTIDE SEQUENCE [LARGE SCALE GENOMIC DNA]</scope>
</reference>
<keyword evidence="1" id="KW-0479">Metal-binding</keyword>
<dbReference type="PROSITE" id="PS00463">
    <property type="entry name" value="ZN2_CY6_FUNGAL_1"/>
    <property type="match status" value="1"/>
</dbReference>
<feature type="region of interest" description="Disordered" evidence="3">
    <location>
        <begin position="75"/>
        <end position="154"/>
    </location>
</feature>
<dbReference type="SMART" id="SM00906">
    <property type="entry name" value="Fungal_trans"/>
    <property type="match status" value="1"/>
</dbReference>
<dbReference type="CDD" id="cd00067">
    <property type="entry name" value="GAL4"/>
    <property type="match status" value="1"/>
</dbReference>
<dbReference type="Pfam" id="PF00172">
    <property type="entry name" value="Zn_clus"/>
    <property type="match status" value="1"/>
</dbReference>
<keyword evidence="6" id="KW-1185">Reference proteome</keyword>
<dbReference type="SUPFAM" id="SSF57701">
    <property type="entry name" value="Zn2/Cys6 DNA-binding domain"/>
    <property type="match status" value="1"/>
</dbReference>
<dbReference type="CDD" id="cd12148">
    <property type="entry name" value="fungal_TF_MHR"/>
    <property type="match status" value="1"/>
</dbReference>
<evidence type="ECO:0000256" key="2">
    <source>
        <dbReference type="ARBA" id="ARBA00023242"/>
    </source>
</evidence>